<reference evidence="3" key="1">
    <citation type="submission" date="2021-05" db="EMBL/GenBank/DDBJ databases">
        <title>A free-living protist that lacks canonical eukaryotic 1 DNA replication and segregation systems.</title>
        <authorList>
            <person name="Salas-Leiva D.E."/>
            <person name="Tromer E.C."/>
            <person name="Curtis B.A."/>
            <person name="Jerlstrom-Hultqvist J."/>
            <person name="Kolisko M."/>
            <person name="Yi Z."/>
            <person name="Salas-Leiva J.S."/>
            <person name="Gallot-Lavallee L."/>
            <person name="Kops G.J.P.L."/>
            <person name="Archibald J.M."/>
            <person name="Simpson A.G.B."/>
            <person name="Roger A.J."/>
        </authorList>
    </citation>
    <scope>NUCLEOTIDE SEQUENCE</scope>
    <source>
        <strain evidence="3">BICM</strain>
    </source>
</reference>
<feature type="region of interest" description="Disordered" evidence="2">
    <location>
        <begin position="1"/>
        <end position="49"/>
    </location>
</feature>
<feature type="region of interest" description="Disordered" evidence="2">
    <location>
        <begin position="180"/>
        <end position="302"/>
    </location>
</feature>
<keyword evidence="4" id="KW-1185">Reference proteome</keyword>
<evidence type="ECO:0000256" key="2">
    <source>
        <dbReference type="SAM" id="MobiDB-lite"/>
    </source>
</evidence>
<evidence type="ECO:0000313" key="4">
    <source>
        <dbReference type="Proteomes" id="UP000717585"/>
    </source>
</evidence>
<proteinExistence type="predicted"/>
<dbReference type="Gene3D" id="1.10.287.1490">
    <property type="match status" value="1"/>
</dbReference>
<feature type="compositionally biased region" description="Gly residues" evidence="2">
    <location>
        <begin position="224"/>
        <end position="238"/>
    </location>
</feature>
<feature type="compositionally biased region" description="Polar residues" evidence="2">
    <location>
        <begin position="286"/>
        <end position="302"/>
    </location>
</feature>
<dbReference type="EMBL" id="JAHDYR010000038">
    <property type="protein sequence ID" value="KAG9392359.1"/>
    <property type="molecule type" value="Genomic_DNA"/>
</dbReference>
<organism evidence="3 4">
    <name type="scientific">Carpediemonas membranifera</name>
    <dbReference type="NCBI Taxonomy" id="201153"/>
    <lineage>
        <taxon>Eukaryota</taxon>
        <taxon>Metamonada</taxon>
        <taxon>Carpediemonas-like organisms</taxon>
        <taxon>Carpediemonas</taxon>
    </lineage>
</organism>
<evidence type="ECO:0000313" key="3">
    <source>
        <dbReference type="EMBL" id="KAG9392359.1"/>
    </source>
</evidence>
<keyword evidence="1" id="KW-0175">Coiled coil</keyword>
<dbReference type="AlphaFoldDB" id="A0A8J6B1M7"/>
<protein>
    <submittedName>
        <fullName evidence="3">Chromosome partition protein Smc</fullName>
    </submittedName>
</protein>
<feature type="compositionally biased region" description="Polar residues" evidence="2">
    <location>
        <begin position="204"/>
        <end position="219"/>
    </location>
</feature>
<evidence type="ECO:0000256" key="1">
    <source>
        <dbReference type="SAM" id="Coils"/>
    </source>
</evidence>
<name>A0A8J6B1M7_9EUKA</name>
<sequence length="302" mass="33173">MDKSNEDPFKPTELLKRLRSSSIASRNTSPTRSNFGGHAGDRSDVQSMYAQSFRQSRSVLYTQGDFRSGRGISRHELARLEGSIETNTSELEIVRRAHEDTRKEMSRIRTEIASMQHKITETQDTVRAQTSRVAVLDADNKKLQQEAIQLRELIPKKIEELVGVAESTVEQLMEVRAAARTPCPDPSPILPTAWESEPAYPPASQGSGQWSTADPQPSMTLGPEGVGRTGAPGSGGGYELSSTQKFVLPPYGNRGGESGTRRAPKSASPQKRLRSPPKRMMPPPSYESTNRVPTSNLTLTLV</sequence>
<feature type="compositionally biased region" description="Basic and acidic residues" evidence="2">
    <location>
        <begin position="1"/>
        <end position="16"/>
    </location>
</feature>
<feature type="coiled-coil region" evidence="1">
    <location>
        <begin position="98"/>
        <end position="160"/>
    </location>
</feature>
<dbReference type="Proteomes" id="UP000717585">
    <property type="component" value="Unassembled WGS sequence"/>
</dbReference>
<feature type="compositionally biased region" description="Polar residues" evidence="2">
    <location>
        <begin position="20"/>
        <end position="34"/>
    </location>
</feature>
<comment type="caution">
    <text evidence="3">The sequence shown here is derived from an EMBL/GenBank/DDBJ whole genome shotgun (WGS) entry which is preliminary data.</text>
</comment>
<gene>
    <name evidence="3" type="ORF">J8273_5349</name>
</gene>
<accession>A0A8J6B1M7</accession>